<dbReference type="STRING" id="1036779.SAMN04515666_11096"/>
<keyword evidence="4" id="KW-1185">Reference proteome</keyword>
<reference evidence="4" key="1">
    <citation type="submission" date="2016-10" db="EMBL/GenBank/DDBJ databases">
        <authorList>
            <person name="Varghese N."/>
            <person name="Submissions S."/>
        </authorList>
    </citation>
    <scope>NUCLEOTIDE SEQUENCE [LARGE SCALE GENOMIC DNA]</scope>
    <source>
        <strain evidence="4">LMG 26383,CCUG 61248,R- 45681</strain>
    </source>
</reference>
<sequence>MKRIALIVASSAAAVAATLAIAQPQPIPPAPGSNPPGQQQNETRGDRADRGDRTDRREEWRQRRAERATARMNERLAQLRTDLKLKPEQVPAFEKLEALIKRNAEQRQERFAKMREQRETFRDADIMERLDMMANRQGERAARSKEMADAVRPLWSTLSDEQKTVARRAVRQAMSEGRERMREMRGRSMEWHGRGGDRDRYGDDDRGPRRWRDRGHDDDDRG</sequence>
<feature type="region of interest" description="Disordered" evidence="1">
    <location>
        <begin position="163"/>
        <end position="222"/>
    </location>
</feature>
<evidence type="ECO:0000256" key="2">
    <source>
        <dbReference type="SAM" id="SignalP"/>
    </source>
</evidence>
<accession>A0A1H7XN41</accession>
<evidence type="ECO:0000313" key="4">
    <source>
        <dbReference type="Proteomes" id="UP000199664"/>
    </source>
</evidence>
<feature type="signal peptide" evidence="2">
    <location>
        <begin position="1"/>
        <end position="22"/>
    </location>
</feature>
<feature type="region of interest" description="Disordered" evidence="1">
    <location>
        <begin position="24"/>
        <end position="71"/>
    </location>
</feature>
<dbReference type="RefSeq" id="WP_167561735.1">
    <property type="nucleotide sequence ID" value="NZ_FOAN01000010.1"/>
</dbReference>
<name>A0A1H7XN41_9HYPH</name>
<dbReference type="GO" id="GO:0042597">
    <property type="term" value="C:periplasmic space"/>
    <property type="evidence" value="ECO:0007669"/>
    <property type="project" value="InterPro"/>
</dbReference>
<dbReference type="Pfam" id="PF07813">
    <property type="entry name" value="LTXXQ"/>
    <property type="match status" value="1"/>
</dbReference>
<feature type="compositionally biased region" description="Pro residues" evidence="1">
    <location>
        <begin position="25"/>
        <end position="34"/>
    </location>
</feature>
<evidence type="ECO:0000313" key="3">
    <source>
        <dbReference type="EMBL" id="SEM35161.1"/>
    </source>
</evidence>
<dbReference type="AlphaFoldDB" id="A0A1H7XN41"/>
<dbReference type="Proteomes" id="UP000199664">
    <property type="component" value="Unassembled WGS sequence"/>
</dbReference>
<gene>
    <name evidence="3" type="ORF">SAMN04515666_11096</name>
</gene>
<feature type="chain" id="PRO_5011760471" evidence="2">
    <location>
        <begin position="23"/>
        <end position="222"/>
    </location>
</feature>
<organism evidence="3 4">
    <name type="scientific">Bosea lupini</name>
    <dbReference type="NCBI Taxonomy" id="1036779"/>
    <lineage>
        <taxon>Bacteria</taxon>
        <taxon>Pseudomonadati</taxon>
        <taxon>Pseudomonadota</taxon>
        <taxon>Alphaproteobacteria</taxon>
        <taxon>Hyphomicrobiales</taxon>
        <taxon>Boseaceae</taxon>
        <taxon>Bosea</taxon>
    </lineage>
</organism>
<dbReference type="EMBL" id="FOAN01000010">
    <property type="protein sequence ID" value="SEM35161.1"/>
    <property type="molecule type" value="Genomic_DNA"/>
</dbReference>
<protein>
    <submittedName>
        <fullName evidence="3">LTXXQ motif family protein</fullName>
    </submittedName>
</protein>
<keyword evidence="2" id="KW-0732">Signal</keyword>
<evidence type="ECO:0000256" key="1">
    <source>
        <dbReference type="SAM" id="MobiDB-lite"/>
    </source>
</evidence>
<feature type="compositionally biased region" description="Basic and acidic residues" evidence="1">
    <location>
        <begin position="43"/>
        <end position="71"/>
    </location>
</feature>
<feature type="compositionally biased region" description="Basic and acidic residues" evidence="1">
    <location>
        <begin position="176"/>
        <end position="222"/>
    </location>
</feature>
<dbReference type="InterPro" id="IPR012899">
    <property type="entry name" value="LTXXQ"/>
</dbReference>
<proteinExistence type="predicted"/>